<evidence type="ECO:0000313" key="2">
    <source>
        <dbReference type="Proteomes" id="UP000308267"/>
    </source>
</evidence>
<protein>
    <submittedName>
        <fullName evidence="1">Uncharacterized protein</fullName>
    </submittedName>
</protein>
<gene>
    <name evidence="1" type="ORF">CRM22_009490</name>
</gene>
<evidence type="ECO:0000313" key="1">
    <source>
        <dbReference type="EMBL" id="TGZ58711.1"/>
    </source>
</evidence>
<accession>A0A4S2L7F6</accession>
<dbReference type="EMBL" id="SJOL01009161">
    <property type="protein sequence ID" value="TGZ58711.1"/>
    <property type="molecule type" value="Genomic_DNA"/>
</dbReference>
<keyword evidence="2" id="KW-1185">Reference proteome</keyword>
<organism evidence="1 2">
    <name type="scientific">Opisthorchis felineus</name>
    <dbReference type="NCBI Taxonomy" id="147828"/>
    <lineage>
        <taxon>Eukaryota</taxon>
        <taxon>Metazoa</taxon>
        <taxon>Spiralia</taxon>
        <taxon>Lophotrochozoa</taxon>
        <taxon>Platyhelminthes</taxon>
        <taxon>Trematoda</taxon>
        <taxon>Digenea</taxon>
        <taxon>Opisthorchiida</taxon>
        <taxon>Opisthorchiata</taxon>
        <taxon>Opisthorchiidae</taxon>
        <taxon>Opisthorchis</taxon>
    </lineage>
</organism>
<name>A0A4S2L7F6_OPIFE</name>
<comment type="caution">
    <text evidence="1">The sequence shown here is derived from an EMBL/GenBank/DDBJ whole genome shotgun (WGS) entry which is preliminary data.</text>
</comment>
<sequence length="147" mass="15755">MSSRSAVRITAVHPFGQTSRACPSPGLLSSAAAPAPHTPSKLVAPFLSHTRTSEHKTFSYGILPHDSSSCPRKQNCPWDFAGGMVVVSHQIAPLEDAFAALSFSLAFRKTGPLSQPSSTELCQLLSFELTRLPPGQPQATVEDIRNE</sequence>
<dbReference type="AlphaFoldDB" id="A0A4S2L7F6"/>
<proteinExistence type="predicted"/>
<dbReference type="Proteomes" id="UP000308267">
    <property type="component" value="Unassembled WGS sequence"/>
</dbReference>
<reference evidence="1 2" key="1">
    <citation type="journal article" date="2019" name="BMC Genomics">
        <title>New insights from Opisthorchis felineus genome: update on genomics of the epidemiologically important liver flukes.</title>
        <authorList>
            <person name="Ershov N.I."/>
            <person name="Mordvinov V.A."/>
            <person name="Prokhortchouk E.B."/>
            <person name="Pakharukova M.Y."/>
            <person name="Gunbin K.V."/>
            <person name="Ustyantsev K."/>
            <person name="Genaev M.A."/>
            <person name="Blinov A.G."/>
            <person name="Mazur A."/>
            <person name="Boulygina E."/>
            <person name="Tsygankova S."/>
            <person name="Khrameeva E."/>
            <person name="Chekanov N."/>
            <person name="Fan G."/>
            <person name="Xiao A."/>
            <person name="Zhang H."/>
            <person name="Xu X."/>
            <person name="Yang H."/>
            <person name="Solovyev V."/>
            <person name="Lee S.M."/>
            <person name="Liu X."/>
            <person name="Afonnikov D.A."/>
            <person name="Skryabin K.G."/>
        </authorList>
    </citation>
    <scope>NUCLEOTIDE SEQUENCE [LARGE SCALE GENOMIC DNA]</scope>
    <source>
        <strain evidence="1">AK-0245</strain>
        <tissue evidence="1">Whole organism</tissue>
    </source>
</reference>